<dbReference type="HOGENOM" id="CLU_1076593_0_0_7"/>
<name>B8FIP2_DESAL</name>
<keyword evidence="2" id="KW-1185">Reference proteome</keyword>
<gene>
    <name evidence="1" type="ordered locus">Dalk_2590</name>
</gene>
<proteinExistence type="predicted"/>
<organism evidence="1 2">
    <name type="scientific">Desulfatibacillum aliphaticivorans</name>
    <dbReference type="NCBI Taxonomy" id="218208"/>
    <lineage>
        <taxon>Bacteria</taxon>
        <taxon>Pseudomonadati</taxon>
        <taxon>Thermodesulfobacteriota</taxon>
        <taxon>Desulfobacteria</taxon>
        <taxon>Desulfobacterales</taxon>
        <taxon>Desulfatibacillaceae</taxon>
        <taxon>Desulfatibacillum</taxon>
    </lineage>
</organism>
<dbReference type="AlphaFoldDB" id="B8FIP2"/>
<dbReference type="eggNOG" id="ENOG5033GFV">
    <property type="taxonomic scope" value="Bacteria"/>
</dbReference>
<sequence length="262" mass="30748">MPNYEMEFSVSEAAKYFGTERDRIKKWAYMFSDYLEPAANPPKGTPRQFSVEDLRVFAYISYYWEDETDIEAIKIGLNTDGHYDDIYDNFIAGLTPLFIERPEGLNEDWRHGALFDGMSEYGDIFELADSYKNAGDILVDAAIDNDEAFELVNPILFNYRHATEIYLKATIGKWKKTHDLIELQKEFIEILKSEFDATLPKWFSDIVLVFNEFDPKGTTFRYGGRAPREVWVDVRHIKTLMGWMSKSFWKIRNRRLGLQDFD</sequence>
<evidence type="ECO:0000313" key="1">
    <source>
        <dbReference type="EMBL" id="ACL04283.1"/>
    </source>
</evidence>
<evidence type="ECO:0008006" key="3">
    <source>
        <dbReference type="Google" id="ProtNLM"/>
    </source>
</evidence>
<dbReference type="Proteomes" id="UP000000739">
    <property type="component" value="Chromosome"/>
</dbReference>
<dbReference type="EMBL" id="CP001322">
    <property type="protein sequence ID" value="ACL04283.1"/>
    <property type="molecule type" value="Genomic_DNA"/>
</dbReference>
<dbReference type="RefSeq" id="WP_015947356.1">
    <property type="nucleotide sequence ID" value="NC_011768.1"/>
</dbReference>
<accession>B8FIP2</accession>
<reference evidence="1 2" key="1">
    <citation type="journal article" date="2012" name="Environ. Microbiol.">
        <title>The genome sequence of Desulfatibacillum alkenivorans AK-01: a blueprint for anaerobic alkane oxidation.</title>
        <authorList>
            <person name="Callaghan A.V."/>
            <person name="Morris B.E."/>
            <person name="Pereira I.A."/>
            <person name="McInerney M.J."/>
            <person name="Austin R.N."/>
            <person name="Groves J.T."/>
            <person name="Kukor J.J."/>
            <person name="Suflita J.M."/>
            <person name="Young L.Y."/>
            <person name="Zylstra G.J."/>
            <person name="Wawrik B."/>
        </authorList>
    </citation>
    <scope>NUCLEOTIDE SEQUENCE [LARGE SCALE GENOMIC DNA]</scope>
    <source>
        <strain evidence="1 2">AK-01</strain>
    </source>
</reference>
<protein>
    <recommendedName>
        <fullName evidence="3">HTH merR-type domain-containing protein</fullName>
    </recommendedName>
</protein>
<evidence type="ECO:0000313" key="2">
    <source>
        <dbReference type="Proteomes" id="UP000000739"/>
    </source>
</evidence>
<dbReference type="KEGG" id="dal:Dalk_2590"/>